<protein>
    <submittedName>
        <fullName evidence="4">Signal transduction histidine kinase CheA</fullName>
        <ecNumber evidence="4">2.7.3.-</ecNumber>
    </submittedName>
</protein>
<dbReference type="PROSITE" id="PS50894">
    <property type="entry name" value="HPT"/>
    <property type="match status" value="1"/>
</dbReference>
<dbReference type="EC" id="2.7.3.-" evidence="4"/>
<evidence type="ECO:0000313" key="4">
    <source>
        <dbReference type="EMBL" id="CQR74700.1"/>
    </source>
</evidence>
<keyword evidence="2" id="KW-0175">Coiled coil</keyword>
<evidence type="ECO:0000313" key="5">
    <source>
        <dbReference type="Proteomes" id="UP000049855"/>
    </source>
</evidence>
<dbReference type="InterPro" id="IPR036641">
    <property type="entry name" value="HPT_dom_sf"/>
</dbReference>
<dbReference type="RefSeq" id="WP_021170687.1">
    <property type="nucleotide sequence ID" value="NZ_CTRP01000014.1"/>
</dbReference>
<dbReference type="SUPFAM" id="SSF47226">
    <property type="entry name" value="Histidine-containing phosphotransfer domain, HPT domain"/>
    <property type="match status" value="1"/>
</dbReference>
<feature type="modified residue" description="Phosphohistidine" evidence="1">
    <location>
        <position position="385"/>
    </location>
</feature>
<keyword evidence="1" id="KW-0597">Phosphoprotein</keyword>
<feature type="domain" description="HPt" evidence="3">
    <location>
        <begin position="344"/>
        <end position="417"/>
    </location>
</feature>
<sequence>MLAQQTKVDLALEEVEALQNRIDNRLDTAWKLQMLRQDWQVRKQDALQFEPERAQVAFDLDSRWLNEVTNLMQHAGYASNLAMDSDFDISYLVDSVLRKMPGLVDTLGAAQGFSILLEENISSENRNHLLQVIGLVRSTMGQVDHNSQMVFRHNHNMGFLAQAINGTLDSLQKMYEEVRLSHAQLEVWNQELEQKIAERTAALRNLLDHAGQGFLSFNKDLRISREYSAECTAIFQCDIAGQAISSLFYPEEGDQQAFLEAVLRKIFQEENEFLRETYFSLLPEEVVLGNCYIGIAYKMIQNTIDPNEGKIMLILTDRTLQKEMENQVKDEKDTLAMIVHVVTHSEDFFATVNHYKEFCREGLPSLLQEKKSAKDAMTLVFRIVHTFKGTFGQLRMKHIMAKLHELEGWLENIRYAG</sequence>
<reference evidence="5" key="1">
    <citation type="submission" date="2015-03" db="EMBL/GenBank/DDBJ databases">
        <authorList>
            <person name="Nijsse Bart"/>
        </authorList>
    </citation>
    <scope>NUCLEOTIDE SEQUENCE [LARGE SCALE GENOMIC DNA]</scope>
</reference>
<accession>A0A0U1L4V3</accession>
<keyword evidence="5" id="KW-1185">Reference proteome</keyword>
<dbReference type="EMBL" id="CTRP01000014">
    <property type="protein sequence ID" value="CQR74700.1"/>
    <property type="molecule type" value="Genomic_DNA"/>
</dbReference>
<dbReference type="GO" id="GO:0000160">
    <property type="term" value="P:phosphorelay signal transduction system"/>
    <property type="evidence" value="ECO:0007669"/>
    <property type="project" value="InterPro"/>
</dbReference>
<dbReference type="AlphaFoldDB" id="A0A0U1L4V3"/>
<evidence type="ECO:0000256" key="1">
    <source>
        <dbReference type="PROSITE-ProRule" id="PRU00110"/>
    </source>
</evidence>
<dbReference type="Gene3D" id="1.20.120.160">
    <property type="entry name" value="HPT domain"/>
    <property type="match status" value="1"/>
</dbReference>
<evidence type="ECO:0000259" key="3">
    <source>
        <dbReference type="PROSITE" id="PS50894"/>
    </source>
</evidence>
<dbReference type="GO" id="GO:0016301">
    <property type="term" value="F:kinase activity"/>
    <property type="evidence" value="ECO:0007669"/>
    <property type="project" value="UniProtKB-KW"/>
</dbReference>
<proteinExistence type="predicted"/>
<keyword evidence="4" id="KW-0808">Transferase</keyword>
<evidence type="ECO:0000256" key="2">
    <source>
        <dbReference type="SAM" id="Coils"/>
    </source>
</evidence>
<dbReference type="InterPro" id="IPR008207">
    <property type="entry name" value="Sig_transdc_His_kin_Hpt_dom"/>
</dbReference>
<name>A0A0U1L4V3_9FIRM</name>
<dbReference type="Proteomes" id="UP000049855">
    <property type="component" value="Unassembled WGS sequence"/>
</dbReference>
<keyword evidence="4" id="KW-0418">Kinase</keyword>
<gene>
    <name evidence="4" type="ORF">SpAn4DRAFT_1162</name>
</gene>
<feature type="coiled-coil region" evidence="2">
    <location>
        <begin position="1"/>
        <end position="28"/>
    </location>
</feature>
<organism evidence="4 5">
    <name type="scientific">Sporomusa ovata</name>
    <dbReference type="NCBI Taxonomy" id="2378"/>
    <lineage>
        <taxon>Bacteria</taxon>
        <taxon>Bacillati</taxon>
        <taxon>Bacillota</taxon>
        <taxon>Negativicutes</taxon>
        <taxon>Selenomonadales</taxon>
        <taxon>Sporomusaceae</taxon>
        <taxon>Sporomusa</taxon>
    </lineage>
</organism>